<evidence type="ECO:0000256" key="7">
    <source>
        <dbReference type="ARBA" id="ARBA00022918"/>
    </source>
</evidence>
<dbReference type="InterPro" id="IPR005162">
    <property type="entry name" value="Retrotrans_gag_dom"/>
</dbReference>
<dbReference type="Gene3D" id="4.10.60.10">
    <property type="entry name" value="Zinc finger, CCHC-type"/>
    <property type="match status" value="1"/>
</dbReference>
<dbReference type="Pfam" id="PF24626">
    <property type="entry name" value="SH3_Tf2-1"/>
    <property type="match status" value="2"/>
</dbReference>
<evidence type="ECO:0000256" key="5">
    <source>
        <dbReference type="ARBA" id="ARBA00022759"/>
    </source>
</evidence>
<dbReference type="SUPFAM" id="SSF53098">
    <property type="entry name" value="Ribonuclease H-like"/>
    <property type="match status" value="1"/>
</dbReference>
<dbReference type="RefSeq" id="XP_056854096.1">
    <property type="nucleotide sequence ID" value="XM_056998116.1"/>
</dbReference>
<dbReference type="InterPro" id="IPR000477">
    <property type="entry name" value="RT_dom"/>
</dbReference>
<keyword evidence="8" id="KW-0863">Zinc-finger</keyword>
<evidence type="ECO:0000256" key="2">
    <source>
        <dbReference type="ARBA" id="ARBA00022679"/>
    </source>
</evidence>
<sequence length="1305" mass="152213">MHYLEDIYASCEKFGRGKYFKNDGFLFFENRLCVPNSSLRDLFVKEAHAGGLGGHFGVAKTLNAKSKVQNHGLYTPLPIPLHPWHDISMDFVVGLPRTKTGKDSVFVVVDRFSKMAHFIPCHKTDDAVNVANMFFKEIVRLHGMPRTIVSDRDTKHSASKFSPFEIVYCFNPLSPLDLMPLPLSERIHEKARINIENKTKLYAKQANKGRKEMIFEEGDLVWIHLRKDRFPNERKSKLMPRLDGPFKVIRKINNNAYQLDLQGTMGDEDTRNNGMNPLLLDALTARMTTLMDQRLEHFRAEVVHSDRERPRRTSDRSATENYYSHSNRSIGTRRRRRDQEERPKTSDPLGGLKLKIPEFKGTADPEEYLEWEKKIELVFNCRDYTAEYKMKLAPTEFKEYALSWWDNLVTARRRAGDFPVETWNQMKVIMRKRFVPSHYHRELHFKLRTLSQGSRSVEEYYKEMETLMLRADIQEDREATIARFMGGLNRDIMDRLEVHHYIEMEELLHKAIMFEQQLKRRSYMSSYGASKPHYQKDEKTRESRPFSKPKVEEQSVKGKEVATASKSRDIQCYKCKGYGHYASSCSNKRVIIIRENGDIESEEEVSESEEERVEMPTRGELLVTRRTLNLQAKTDGDEQRENLETMVEKLGLKVIKRPTTYKLQWLNDEGELEVKHQVKVPLSIGKYEEEILCDVLPMDAGHILLGRPWQSDRRTLHDGFTNRYSFEYKGKKTVLVPLTPQEVHLDQIALKKNKATSESKKKQQHEPMCSSSLTCTKERWSWRMCVDCRAINNITVKYRYPIPRLDDMLDELHGSSIFSKVDLKSGYHQIRMKEGDEWKTAFKTKQGLYEWLVMPFGLTNAPSTFMRLMNHVLRSFIGHFVVVYFDDILIYSKNLDEHVEHLRKVLEVLRKESLFANLKKCTFGADNLVFLGFVVSADGIKVDEEKIKAIKEWPSPKTVGEKNVGFKWEQFQEEAFQALKEKLTNSPVLSLPDFSKTFEIECDASGIGVGAVLVQEKKPIAFFSEKLGGATLNYPTYHKELYALVRALQTWQHYLWPKEFVIHTDHESLKHLKGQQKLNKRHARWIEFIETFPYVIKYKKEFAYNHARHSASKFSPFEIVYGFNPLSPLDLMPLPLSERVSLDGQKKAELVKQIHEKARINIENKTKLYAKQANKGRKEMIFEEGDLVWIHLRKDRFPNERKSKLMPRLDGPFKVIRKINNNAYQLDLQDETDLRSNPSQVGEDDVILTSNGTKDMEQLEPELKEVEERTMEQLEPEETNGKDLEVPVGPMTRSKQARFNQAFHK</sequence>
<dbReference type="GO" id="GO:0006508">
    <property type="term" value="P:proteolysis"/>
    <property type="evidence" value="ECO:0007669"/>
    <property type="project" value="UniProtKB-KW"/>
</dbReference>
<evidence type="ECO:0000256" key="1">
    <source>
        <dbReference type="ARBA" id="ARBA00022670"/>
    </source>
</evidence>
<dbReference type="CDD" id="cd00303">
    <property type="entry name" value="retropepsin_like"/>
    <property type="match status" value="1"/>
</dbReference>
<keyword evidence="8" id="KW-0862">Zinc</keyword>
<keyword evidence="13" id="KW-1185">Reference proteome</keyword>
<dbReference type="Proteomes" id="UP000504610">
    <property type="component" value="Unplaced"/>
</dbReference>
<dbReference type="GO" id="GO:0008233">
    <property type="term" value="F:peptidase activity"/>
    <property type="evidence" value="ECO:0007669"/>
    <property type="project" value="UniProtKB-KW"/>
</dbReference>
<keyword evidence="4" id="KW-0540">Nuclease</keyword>
<dbReference type="KEGG" id="rsz:130503496"/>
<feature type="compositionally biased region" description="Basic and acidic residues" evidence="9">
    <location>
        <begin position="301"/>
        <end position="318"/>
    </location>
</feature>
<organism evidence="13 14">
    <name type="scientific">Raphanus sativus</name>
    <name type="common">Radish</name>
    <name type="synonym">Raphanus raphanistrum var. sativus</name>
    <dbReference type="NCBI Taxonomy" id="3726"/>
    <lineage>
        <taxon>Eukaryota</taxon>
        <taxon>Viridiplantae</taxon>
        <taxon>Streptophyta</taxon>
        <taxon>Embryophyta</taxon>
        <taxon>Tracheophyta</taxon>
        <taxon>Spermatophyta</taxon>
        <taxon>Magnoliopsida</taxon>
        <taxon>eudicotyledons</taxon>
        <taxon>Gunneridae</taxon>
        <taxon>Pentapetalae</taxon>
        <taxon>rosids</taxon>
        <taxon>malvids</taxon>
        <taxon>Brassicales</taxon>
        <taxon>Brassicaceae</taxon>
        <taxon>Brassiceae</taxon>
        <taxon>Raphanus</taxon>
    </lineage>
</organism>
<keyword evidence="2" id="KW-0808">Transferase</keyword>
<evidence type="ECO:0000256" key="3">
    <source>
        <dbReference type="ARBA" id="ARBA00022695"/>
    </source>
</evidence>
<dbReference type="InterPro" id="IPR001878">
    <property type="entry name" value="Znf_CCHC"/>
</dbReference>
<dbReference type="Gene3D" id="3.10.20.370">
    <property type="match status" value="1"/>
</dbReference>
<dbReference type="OrthoDB" id="1110381at2759"/>
<keyword evidence="1" id="KW-0645">Protease</keyword>
<dbReference type="PANTHER" id="PTHR35046">
    <property type="entry name" value="ZINC KNUCKLE (CCHC-TYPE) FAMILY PROTEIN"/>
    <property type="match status" value="1"/>
</dbReference>
<evidence type="ECO:0000256" key="9">
    <source>
        <dbReference type="SAM" id="MobiDB-lite"/>
    </source>
</evidence>
<dbReference type="CDD" id="cd09274">
    <property type="entry name" value="RNase_HI_RT_Ty3"/>
    <property type="match status" value="1"/>
</dbReference>
<dbReference type="Gene3D" id="3.30.70.270">
    <property type="match status" value="2"/>
</dbReference>
<dbReference type="GO" id="GO:0008270">
    <property type="term" value="F:zinc ion binding"/>
    <property type="evidence" value="ECO:0007669"/>
    <property type="project" value="UniProtKB-KW"/>
</dbReference>
<dbReference type="GO" id="GO:0015074">
    <property type="term" value="P:DNA integration"/>
    <property type="evidence" value="ECO:0007669"/>
    <property type="project" value="InterPro"/>
</dbReference>
<dbReference type="Gene3D" id="3.10.10.10">
    <property type="entry name" value="HIV Type 1 Reverse Transcriptase, subunit A, domain 1"/>
    <property type="match status" value="1"/>
</dbReference>
<dbReference type="InterPro" id="IPR001584">
    <property type="entry name" value="Integrase_cat-core"/>
</dbReference>
<dbReference type="InterPro" id="IPR043128">
    <property type="entry name" value="Rev_trsase/Diguanyl_cyclase"/>
</dbReference>
<gene>
    <name evidence="14" type="primary">LOC130503496</name>
</gene>
<dbReference type="FunFam" id="3.10.10.10:FF:000007">
    <property type="entry name" value="Retrovirus-related Pol polyprotein from transposon 17.6-like Protein"/>
    <property type="match status" value="1"/>
</dbReference>
<keyword evidence="8" id="KW-0479">Metal-binding</keyword>
<evidence type="ECO:0000259" key="10">
    <source>
        <dbReference type="PROSITE" id="PS50158"/>
    </source>
</evidence>
<proteinExistence type="predicted"/>
<dbReference type="Gene3D" id="3.30.420.10">
    <property type="entry name" value="Ribonuclease H-like superfamily/Ribonuclease H"/>
    <property type="match status" value="1"/>
</dbReference>
<evidence type="ECO:0000259" key="11">
    <source>
        <dbReference type="PROSITE" id="PS50878"/>
    </source>
</evidence>
<dbReference type="Pfam" id="PF17917">
    <property type="entry name" value="RT_RNaseH"/>
    <property type="match status" value="1"/>
</dbReference>
<keyword evidence="3" id="KW-0548">Nucleotidyltransferase</keyword>
<evidence type="ECO:0000256" key="6">
    <source>
        <dbReference type="ARBA" id="ARBA00022801"/>
    </source>
</evidence>
<dbReference type="CDD" id="cd01647">
    <property type="entry name" value="RT_LTR"/>
    <property type="match status" value="1"/>
</dbReference>
<dbReference type="PROSITE" id="PS50878">
    <property type="entry name" value="RT_POL"/>
    <property type="match status" value="1"/>
</dbReference>
<dbReference type="SUPFAM" id="SSF56672">
    <property type="entry name" value="DNA/RNA polymerases"/>
    <property type="match status" value="1"/>
</dbReference>
<keyword evidence="7" id="KW-0695">RNA-directed DNA polymerase</keyword>
<dbReference type="PANTHER" id="PTHR35046:SF9">
    <property type="entry name" value="RNA-DIRECTED DNA POLYMERASE"/>
    <property type="match status" value="1"/>
</dbReference>
<evidence type="ECO:0000256" key="8">
    <source>
        <dbReference type="PROSITE-ProRule" id="PRU00047"/>
    </source>
</evidence>
<dbReference type="InterPro" id="IPR056924">
    <property type="entry name" value="SH3_Tf2-1"/>
</dbReference>
<dbReference type="GeneID" id="130503496"/>
<protein>
    <submittedName>
        <fullName evidence="14">LOW QUALITY PROTEIN: uncharacterized protein LOC130503496</fullName>
    </submittedName>
</protein>
<keyword evidence="5" id="KW-0255">Endonuclease</keyword>
<dbReference type="InterPro" id="IPR012337">
    <property type="entry name" value="RNaseH-like_sf"/>
</dbReference>
<dbReference type="Pfam" id="PF00078">
    <property type="entry name" value="RVT_1"/>
    <property type="match status" value="1"/>
</dbReference>
<dbReference type="PROSITE" id="PS50994">
    <property type="entry name" value="INTEGRASE"/>
    <property type="match status" value="1"/>
</dbReference>
<feature type="region of interest" description="Disordered" evidence="9">
    <location>
        <begin position="1268"/>
        <end position="1305"/>
    </location>
</feature>
<dbReference type="InterPro" id="IPR043502">
    <property type="entry name" value="DNA/RNA_pol_sf"/>
</dbReference>
<evidence type="ECO:0000313" key="14">
    <source>
        <dbReference type="RefSeq" id="XP_056854096.1"/>
    </source>
</evidence>
<feature type="domain" description="Reverse transcriptase" evidence="11">
    <location>
        <begin position="756"/>
        <end position="935"/>
    </location>
</feature>
<feature type="non-terminal residue" evidence="14">
    <location>
        <position position="1305"/>
    </location>
</feature>
<accession>A0A9W3CRN5</accession>
<dbReference type="GO" id="GO:0003964">
    <property type="term" value="F:RNA-directed DNA polymerase activity"/>
    <property type="evidence" value="ECO:0007669"/>
    <property type="project" value="UniProtKB-KW"/>
</dbReference>
<feature type="region of interest" description="Disordered" evidence="9">
    <location>
        <begin position="301"/>
        <end position="353"/>
    </location>
</feature>
<reference evidence="14" key="1">
    <citation type="submission" date="2025-08" db="UniProtKB">
        <authorList>
            <consortium name="RefSeq"/>
        </authorList>
    </citation>
    <scope>IDENTIFICATION</scope>
    <source>
        <tissue evidence="14">Leaf</tissue>
    </source>
</reference>
<feature type="domain" description="Integrase catalytic" evidence="12">
    <location>
        <begin position="79"/>
        <end position="164"/>
    </location>
</feature>
<dbReference type="PROSITE" id="PS50158">
    <property type="entry name" value="ZF_CCHC"/>
    <property type="match status" value="1"/>
</dbReference>
<evidence type="ECO:0000313" key="13">
    <source>
        <dbReference type="Proteomes" id="UP000504610"/>
    </source>
</evidence>
<evidence type="ECO:0000259" key="12">
    <source>
        <dbReference type="PROSITE" id="PS50994"/>
    </source>
</evidence>
<feature type="region of interest" description="Disordered" evidence="9">
    <location>
        <begin position="525"/>
        <end position="561"/>
    </location>
</feature>
<feature type="compositionally biased region" description="Basic and acidic residues" evidence="9">
    <location>
        <begin position="534"/>
        <end position="561"/>
    </location>
</feature>
<dbReference type="SUPFAM" id="SSF57756">
    <property type="entry name" value="Retrovirus zinc finger-like domains"/>
    <property type="match status" value="1"/>
</dbReference>
<feature type="compositionally biased region" description="Polar residues" evidence="9">
    <location>
        <begin position="319"/>
        <end position="330"/>
    </location>
</feature>
<dbReference type="Pfam" id="PF03732">
    <property type="entry name" value="Retrotrans_gag"/>
    <property type="match status" value="1"/>
</dbReference>
<dbReference type="InterPro" id="IPR041373">
    <property type="entry name" value="RT_RNaseH"/>
</dbReference>
<dbReference type="GO" id="GO:0004519">
    <property type="term" value="F:endonuclease activity"/>
    <property type="evidence" value="ECO:0007669"/>
    <property type="project" value="UniProtKB-KW"/>
</dbReference>
<name>A0A9W3CRN5_RAPSA</name>
<keyword evidence="6" id="KW-0378">Hydrolase</keyword>
<evidence type="ECO:0000256" key="4">
    <source>
        <dbReference type="ARBA" id="ARBA00022722"/>
    </source>
</evidence>
<dbReference type="InterPro" id="IPR036875">
    <property type="entry name" value="Znf_CCHC_sf"/>
</dbReference>
<feature type="domain" description="CCHC-type" evidence="10">
    <location>
        <begin position="572"/>
        <end position="587"/>
    </location>
</feature>
<dbReference type="InterPro" id="IPR036397">
    <property type="entry name" value="RNaseH_sf"/>
</dbReference>
<dbReference type="GO" id="GO:0003676">
    <property type="term" value="F:nucleic acid binding"/>
    <property type="evidence" value="ECO:0007669"/>
    <property type="project" value="InterPro"/>
</dbReference>